<dbReference type="Proteomes" id="UP000324897">
    <property type="component" value="Chromosome 2"/>
</dbReference>
<evidence type="ECO:0000313" key="2">
    <source>
        <dbReference type="Proteomes" id="UP000324897"/>
    </source>
</evidence>
<reference evidence="1 2" key="1">
    <citation type="journal article" date="2019" name="Sci. Rep.">
        <title>A high-quality genome of Eragrostis curvula grass provides insights into Poaceae evolution and supports new strategies to enhance forage quality.</title>
        <authorList>
            <person name="Carballo J."/>
            <person name="Santos B.A.C.M."/>
            <person name="Zappacosta D."/>
            <person name="Garbus I."/>
            <person name="Selva J.P."/>
            <person name="Gallo C.A."/>
            <person name="Diaz A."/>
            <person name="Albertini E."/>
            <person name="Caccamo M."/>
            <person name="Echenique V."/>
        </authorList>
    </citation>
    <scope>NUCLEOTIDE SEQUENCE [LARGE SCALE GENOMIC DNA]</scope>
    <source>
        <strain evidence="2">cv. Victoria</strain>
        <tissue evidence="1">Leaf</tissue>
    </source>
</reference>
<dbReference type="EMBL" id="RWGY01000013">
    <property type="protein sequence ID" value="TVU23810.1"/>
    <property type="molecule type" value="Genomic_DNA"/>
</dbReference>
<proteinExistence type="predicted"/>
<protein>
    <submittedName>
        <fullName evidence="1">Uncharacterized protein</fullName>
    </submittedName>
</protein>
<accession>A0A5J9UKX3</accession>
<gene>
    <name evidence="1" type="ORF">EJB05_26192</name>
</gene>
<comment type="caution">
    <text evidence="1">The sequence shown here is derived from an EMBL/GenBank/DDBJ whole genome shotgun (WGS) entry which is preliminary data.</text>
</comment>
<keyword evidence="2" id="KW-1185">Reference proteome</keyword>
<dbReference type="AlphaFoldDB" id="A0A5J9UKX3"/>
<dbReference type="Gramene" id="TVU23810">
    <property type="protein sequence ID" value="TVU23810"/>
    <property type="gene ID" value="EJB05_26192"/>
</dbReference>
<sequence length="67" mass="7458">MTCAEARDTSGKPCPSIITCWSVVLDQLGTEATMQFLDFTEQIIQVGIFTMENYTKFLHLLLLTNAG</sequence>
<organism evidence="1 2">
    <name type="scientific">Eragrostis curvula</name>
    <name type="common">weeping love grass</name>
    <dbReference type="NCBI Taxonomy" id="38414"/>
    <lineage>
        <taxon>Eukaryota</taxon>
        <taxon>Viridiplantae</taxon>
        <taxon>Streptophyta</taxon>
        <taxon>Embryophyta</taxon>
        <taxon>Tracheophyta</taxon>
        <taxon>Spermatophyta</taxon>
        <taxon>Magnoliopsida</taxon>
        <taxon>Liliopsida</taxon>
        <taxon>Poales</taxon>
        <taxon>Poaceae</taxon>
        <taxon>PACMAD clade</taxon>
        <taxon>Chloridoideae</taxon>
        <taxon>Eragrostideae</taxon>
        <taxon>Eragrostidinae</taxon>
        <taxon>Eragrostis</taxon>
    </lineage>
</organism>
<evidence type="ECO:0000313" key="1">
    <source>
        <dbReference type="EMBL" id="TVU23810.1"/>
    </source>
</evidence>
<name>A0A5J9UKX3_9POAL</name>